<dbReference type="GO" id="GO:0003676">
    <property type="term" value="F:nucleic acid binding"/>
    <property type="evidence" value="ECO:0007669"/>
    <property type="project" value="InterPro"/>
</dbReference>
<evidence type="ECO:0000256" key="3">
    <source>
        <dbReference type="SAM" id="MobiDB-lite"/>
    </source>
</evidence>
<reference evidence="6 7" key="1">
    <citation type="journal article" date="2022" name="G3 (Bethesda)">
        <title>Whole-genome sequence and methylome profiling of the almond [Prunus dulcis (Mill.) D.A. Webb] cultivar 'Nonpareil'.</title>
        <authorList>
            <person name="D'Amico-Willman K.M."/>
            <person name="Ouma W.Z."/>
            <person name="Meulia T."/>
            <person name="Sideli G.M."/>
            <person name="Gradziel T.M."/>
            <person name="Fresnedo-Ramirez J."/>
        </authorList>
    </citation>
    <scope>NUCLEOTIDE SEQUENCE [LARGE SCALE GENOMIC DNA]</scope>
    <source>
        <strain evidence="6">Clone GOH B32 T37-40</strain>
    </source>
</reference>
<dbReference type="Pfam" id="PF25597">
    <property type="entry name" value="SH3_retrovirus"/>
    <property type="match status" value="1"/>
</dbReference>
<keyword evidence="2" id="KW-0862">Zinc</keyword>
<dbReference type="CDD" id="cd09272">
    <property type="entry name" value="RNase_HI_RT_Ty1"/>
    <property type="match status" value="1"/>
</dbReference>
<dbReference type="PROSITE" id="PS50158">
    <property type="entry name" value="ZF_CCHC"/>
    <property type="match status" value="1"/>
</dbReference>
<comment type="caution">
    <text evidence="6">The sequence shown here is derived from an EMBL/GenBank/DDBJ whole genome shotgun (WGS) entry which is preliminary data.</text>
</comment>
<feature type="domain" description="CCHC-type" evidence="4">
    <location>
        <begin position="253"/>
        <end position="267"/>
    </location>
</feature>
<dbReference type="Proteomes" id="UP001054821">
    <property type="component" value="Chromosome 8"/>
</dbReference>
<keyword evidence="7" id="KW-1185">Reference proteome</keyword>
<dbReference type="Pfam" id="PF22936">
    <property type="entry name" value="Pol_BBD"/>
    <property type="match status" value="1"/>
</dbReference>
<feature type="domain" description="Integrase catalytic" evidence="5">
    <location>
        <begin position="389"/>
        <end position="477"/>
    </location>
</feature>
<protein>
    <recommendedName>
        <fullName evidence="8">Multidrug resistance-associated protein 9</fullName>
    </recommendedName>
</protein>
<dbReference type="PANTHER" id="PTHR11439">
    <property type="entry name" value="GAG-POL-RELATED RETROTRANSPOSON"/>
    <property type="match status" value="1"/>
</dbReference>
<keyword evidence="2" id="KW-0479">Metal-binding</keyword>
<keyword evidence="1" id="KW-0645">Protease</keyword>
<feature type="compositionally biased region" description="Polar residues" evidence="3">
    <location>
        <begin position="582"/>
        <end position="616"/>
    </location>
</feature>
<keyword evidence="2" id="KW-0863">Zinc-finger</keyword>
<evidence type="ECO:0000313" key="6">
    <source>
        <dbReference type="EMBL" id="KAI5312070.1"/>
    </source>
</evidence>
<keyword evidence="1" id="KW-0378">Hydrolase</keyword>
<name>A0AAD4YK63_PRUDU</name>
<dbReference type="PROSITE" id="PS50994">
    <property type="entry name" value="INTEGRASE"/>
    <property type="match status" value="1"/>
</dbReference>
<feature type="region of interest" description="Disordered" evidence="3">
    <location>
        <begin position="208"/>
        <end position="231"/>
    </location>
</feature>
<organism evidence="6 7">
    <name type="scientific">Prunus dulcis</name>
    <name type="common">Almond</name>
    <name type="synonym">Amygdalus dulcis</name>
    <dbReference type="NCBI Taxonomy" id="3755"/>
    <lineage>
        <taxon>Eukaryota</taxon>
        <taxon>Viridiplantae</taxon>
        <taxon>Streptophyta</taxon>
        <taxon>Embryophyta</taxon>
        <taxon>Tracheophyta</taxon>
        <taxon>Spermatophyta</taxon>
        <taxon>Magnoliopsida</taxon>
        <taxon>eudicotyledons</taxon>
        <taxon>Gunneridae</taxon>
        <taxon>Pentapetalae</taxon>
        <taxon>rosids</taxon>
        <taxon>fabids</taxon>
        <taxon>Rosales</taxon>
        <taxon>Rosaceae</taxon>
        <taxon>Amygdaloideae</taxon>
        <taxon>Amygdaleae</taxon>
        <taxon>Prunus</taxon>
    </lineage>
</organism>
<dbReference type="InterPro" id="IPR001584">
    <property type="entry name" value="Integrase_cat-core"/>
</dbReference>
<dbReference type="Gene3D" id="3.30.420.10">
    <property type="entry name" value="Ribonuclease H-like superfamily/Ribonuclease H"/>
    <property type="match status" value="1"/>
</dbReference>
<dbReference type="InterPro" id="IPR013103">
    <property type="entry name" value="RVT_2"/>
</dbReference>
<dbReference type="EMBL" id="JAJFAZ020000008">
    <property type="protein sequence ID" value="KAI5312070.1"/>
    <property type="molecule type" value="Genomic_DNA"/>
</dbReference>
<dbReference type="Pfam" id="PF14223">
    <property type="entry name" value="Retrotran_gag_2"/>
    <property type="match status" value="1"/>
</dbReference>
<evidence type="ECO:0000313" key="7">
    <source>
        <dbReference type="Proteomes" id="UP001054821"/>
    </source>
</evidence>
<dbReference type="SUPFAM" id="SSF56672">
    <property type="entry name" value="DNA/RNA polymerases"/>
    <property type="match status" value="1"/>
</dbReference>
<evidence type="ECO:0008006" key="8">
    <source>
        <dbReference type="Google" id="ProtNLM"/>
    </source>
</evidence>
<dbReference type="InterPro" id="IPR036397">
    <property type="entry name" value="RNaseH_sf"/>
</dbReference>
<accession>A0AAD4YK63</accession>
<dbReference type="InterPro" id="IPR001878">
    <property type="entry name" value="Znf_CCHC"/>
</dbReference>
<dbReference type="InterPro" id="IPR043502">
    <property type="entry name" value="DNA/RNA_pol_sf"/>
</dbReference>
<dbReference type="InterPro" id="IPR054722">
    <property type="entry name" value="PolX-like_BBD"/>
</dbReference>
<feature type="region of interest" description="Disordered" evidence="3">
    <location>
        <begin position="582"/>
        <end position="619"/>
    </location>
</feature>
<sequence length="1158" mass="131247">MNETGMKTILKSHGLWDLVEQYGFNVSDPKKEKEIEETKVAEKSTMAELLMKDARALGLIQSAVSDQLFPRIVNEETSKGAWDILKLEFRGDKQVRNVKLQGLSREFEYTRMKDNESLSVYLARLFDILNHMKSYGEELSRERVVHKLLFSLPKSYDSICSVIEHSKDLEILEIQEEVASLKSFELRLDRHNENSTERAFTSLNIEEKNSKSGVSSGDQKSQKNWKSNDGNKTACKHCEKLHFGKCWFEGKPKCKGCGKFGHMLRECHGNKNVHKLNYANQVEETGILFYACNVVTDVKENHSWYIDSGCSNHMTGDESLLVNIQRNLTSKVKMGTGQIVPVAGKGTLVIRTKLGKKHIQEVMLVHGLEENLLSVGQMMEHGYHLVFGEFLSSEFNKFCDEFGIQRQLTIAYSPQQNGVAERKNRTVVEMAKSMLHEKGMSYDFWAEAVNTAVYLLNRCPTKSLKKVTPFEAYTGRKPGIAHLKIFGSSCHVLIPSALRHKLEENSHKCIFVGYELCEKGYRLFDPSTRKVILSRDVQFDENSSWKWENASAGEMTVPVPTENQSCHPSQSLDTQMQMDEGITQQNEPSQSLDTPIQMDEGSTLQDEGISESSQAIDHTPKKWRSVNEIMAQCNMCIVEPGSFEEADLDESWRNAMKAELEMIEKNNTWKLVDRPFGKPIIGVKWVYKTKVNLDGSVQKNKARLVAKAYSQKPGIDYNETFAPVARLDTIRTLIALAAQKEWKLYQLDVKYAFLNGVLKEEVYVEQPQGFVKENKEIRVYKLNKALYGLKQAPRAWYDEIDSYFSRAGFKKSPSEATLYVKTSEDSGILIVSLCVDDIVYTGSCPKLLAEFENDMMQHYEMSDLGLLYHFLGMGVLQTDKHIFLHQQKYALKAIEKFGLKDCKSVVTPLVASERLCKEDGSEAANENEYRQIVGSLLYLTATRPDIMFASSLLARFMHNPTRKHMGTGTAKRVLRYIQGILDFGIEFIKGKSATLIGYCDNDWAGSEDDRRSTSGYAFTLGSGMFSWASIKQNTVALSTAEAEYVSATEATSQAKWLRFVLEDFGEEQVEGTPILCDNTSAIAMAKNPIFHQKTRHISRKFHFIREAIQAKEIELTYCKSEDQIADILTKALSKDRFVYLRDLLGVNSAKGLEGSVDV</sequence>
<dbReference type="GO" id="GO:0008270">
    <property type="term" value="F:zinc ion binding"/>
    <property type="evidence" value="ECO:0007669"/>
    <property type="project" value="UniProtKB-KW"/>
</dbReference>
<gene>
    <name evidence="6" type="ORF">L3X38_041243</name>
</gene>
<dbReference type="Pfam" id="PF07727">
    <property type="entry name" value="RVT_2"/>
    <property type="match status" value="1"/>
</dbReference>
<proteinExistence type="predicted"/>
<dbReference type="PANTHER" id="PTHR11439:SF502">
    <property type="entry name" value="SECRETED RXLR EFFECTOR PROTEIN 161-LIKE"/>
    <property type="match status" value="1"/>
</dbReference>
<evidence type="ECO:0000259" key="4">
    <source>
        <dbReference type="PROSITE" id="PS50158"/>
    </source>
</evidence>
<dbReference type="InterPro" id="IPR012337">
    <property type="entry name" value="RNaseH-like_sf"/>
</dbReference>
<evidence type="ECO:0000256" key="2">
    <source>
        <dbReference type="PROSITE-ProRule" id="PRU00047"/>
    </source>
</evidence>
<evidence type="ECO:0000256" key="1">
    <source>
        <dbReference type="ARBA" id="ARBA00022750"/>
    </source>
</evidence>
<dbReference type="GO" id="GO:0015074">
    <property type="term" value="P:DNA integration"/>
    <property type="evidence" value="ECO:0007669"/>
    <property type="project" value="InterPro"/>
</dbReference>
<dbReference type="AlphaFoldDB" id="A0AAD4YK63"/>
<keyword evidence="1" id="KW-0064">Aspartyl protease</keyword>
<feature type="compositionally biased region" description="Polar residues" evidence="3">
    <location>
        <begin position="211"/>
        <end position="231"/>
    </location>
</feature>
<dbReference type="InterPro" id="IPR057670">
    <property type="entry name" value="SH3_retrovirus"/>
</dbReference>
<evidence type="ECO:0000259" key="5">
    <source>
        <dbReference type="PROSITE" id="PS50994"/>
    </source>
</evidence>
<dbReference type="GO" id="GO:0004190">
    <property type="term" value="F:aspartic-type endopeptidase activity"/>
    <property type="evidence" value="ECO:0007669"/>
    <property type="project" value="UniProtKB-KW"/>
</dbReference>
<dbReference type="SUPFAM" id="SSF53098">
    <property type="entry name" value="Ribonuclease H-like"/>
    <property type="match status" value="1"/>
</dbReference>